<evidence type="ECO:0000256" key="2">
    <source>
        <dbReference type="SAM" id="Phobius"/>
    </source>
</evidence>
<keyword evidence="2" id="KW-1133">Transmembrane helix</keyword>
<evidence type="ECO:0000259" key="3">
    <source>
        <dbReference type="Pfam" id="PF14501"/>
    </source>
</evidence>
<dbReference type="CDD" id="cd16935">
    <property type="entry name" value="HATPase_AgrC-ComD-like"/>
    <property type="match status" value="1"/>
</dbReference>
<keyword evidence="4" id="KW-0067">ATP-binding</keyword>
<keyword evidence="2" id="KW-0812">Transmembrane</keyword>
<feature type="transmembrane region" description="Helical" evidence="2">
    <location>
        <begin position="32"/>
        <end position="50"/>
    </location>
</feature>
<evidence type="ECO:0000313" key="5">
    <source>
        <dbReference type="Proteomes" id="UP001597036"/>
    </source>
</evidence>
<keyword evidence="4" id="KW-0547">Nucleotide-binding</keyword>
<feature type="transmembrane region" description="Helical" evidence="2">
    <location>
        <begin position="130"/>
        <end position="149"/>
    </location>
</feature>
<feature type="transmembrane region" description="Helical" evidence="2">
    <location>
        <begin position="191"/>
        <end position="211"/>
    </location>
</feature>
<dbReference type="SUPFAM" id="SSF55874">
    <property type="entry name" value="ATPase domain of HSP90 chaperone/DNA topoisomerase II/histidine kinase"/>
    <property type="match status" value="1"/>
</dbReference>
<evidence type="ECO:0000313" key="4">
    <source>
        <dbReference type="EMBL" id="MFD0704239.1"/>
    </source>
</evidence>
<dbReference type="GO" id="GO:0005524">
    <property type="term" value="F:ATP binding"/>
    <property type="evidence" value="ECO:0007669"/>
    <property type="project" value="UniProtKB-KW"/>
</dbReference>
<protein>
    <submittedName>
        <fullName evidence="4">ATP-binding protein</fullName>
    </submittedName>
</protein>
<keyword evidence="5" id="KW-1185">Reference proteome</keyword>
<feature type="transmembrane region" description="Helical" evidence="2">
    <location>
        <begin position="62"/>
        <end position="81"/>
    </location>
</feature>
<keyword evidence="1" id="KW-0175">Coiled coil</keyword>
<feature type="domain" description="Sensor histidine kinase NatK-like C-terminal" evidence="3">
    <location>
        <begin position="323"/>
        <end position="427"/>
    </location>
</feature>
<comment type="caution">
    <text evidence="4">The sequence shown here is derived from an EMBL/GenBank/DDBJ whole genome shotgun (WGS) entry which is preliminary data.</text>
</comment>
<dbReference type="InterPro" id="IPR032834">
    <property type="entry name" value="NatK-like_C"/>
</dbReference>
<feature type="transmembrane region" description="Helical" evidence="2">
    <location>
        <begin position="88"/>
        <end position="110"/>
    </location>
</feature>
<proteinExistence type="predicted"/>
<feature type="coiled-coil region" evidence="1">
    <location>
        <begin position="217"/>
        <end position="244"/>
    </location>
</feature>
<evidence type="ECO:0000256" key="1">
    <source>
        <dbReference type="SAM" id="Coils"/>
    </source>
</evidence>
<organism evidence="4 5">
    <name type="scientific">Alloscardovia venturai</name>
    <dbReference type="NCBI Taxonomy" id="1769421"/>
    <lineage>
        <taxon>Bacteria</taxon>
        <taxon>Bacillati</taxon>
        <taxon>Actinomycetota</taxon>
        <taxon>Actinomycetes</taxon>
        <taxon>Bifidobacteriales</taxon>
        <taxon>Bifidobacteriaceae</taxon>
        <taxon>Alloscardovia</taxon>
    </lineage>
</organism>
<sequence>MILNYFQHTGYIFELLGILGLYLFHVEKRENFFARMIASGVGAVLIASVWEICIPETNVVRLIIRGIIFYGLAFAAAWICAKITWRQAAFYLAGTVALQHVAYSCAQIVIVTFPAIGKLLDRAHIGWLEYPLLFVVFVALGGLLFVRPLHALTPRRIGTSFVLIAVCIMLCVSVFSTLFDAFISTSHIQNSAYFMFVLTRLVTCIFLLSLLREITDRDNAQRDNEFLQQLLAQQREKLAADKETIELINIKTHDLKKQLNVLDGRISREEIDDLKDLVDIYDSSIRTGNGTLDVLLANRSLILEQRGIQFDRMIDGTPVGFMTSADIYSLFGNAMDNAMEAVSKLTDPKRKWIRVKGTVNRGMYILHVENPFDGLLKFEDELPQTTKADKNYHGFGMKSMHMIAEKYNGYMNVTAADGIFTLDIMVPLQ</sequence>
<dbReference type="EMBL" id="JBHTHQ010000006">
    <property type="protein sequence ID" value="MFD0704239.1"/>
    <property type="molecule type" value="Genomic_DNA"/>
</dbReference>
<keyword evidence="2" id="KW-0472">Membrane</keyword>
<feature type="transmembrane region" description="Helical" evidence="2">
    <location>
        <begin position="6"/>
        <end position="25"/>
    </location>
</feature>
<feature type="transmembrane region" description="Helical" evidence="2">
    <location>
        <begin position="161"/>
        <end position="179"/>
    </location>
</feature>
<dbReference type="Gene3D" id="3.30.565.10">
    <property type="entry name" value="Histidine kinase-like ATPase, C-terminal domain"/>
    <property type="match status" value="1"/>
</dbReference>
<reference evidence="5" key="1">
    <citation type="journal article" date="2019" name="Int. J. Syst. Evol. Microbiol.">
        <title>The Global Catalogue of Microorganisms (GCM) 10K type strain sequencing project: providing services to taxonomists for standard genome sequencing and annotation.</title>
        <authorList>
            <consortium name="The Broad Institute Genomics Platform"/>
            <consortium name="The Broad Institute Genome Sequencing Center for Infectious Disease"/>
            <person name="Wu L."/>
            <person name="Ma J."/>
        </authorList>
    </citation>
    <scope>NUCLEOTIDE SEQUENCE [LARGE SCALE GENOMIC DNA]</scope>
    <source>
        <strain evidence="5">CCM 8604</strain>
    </source>
</reference>
<dbReference type="RefSeq" id="WP_377937584.1">
    <property type="nucleotide sequence ID" value="NZ_JBHTHQ010000006.1"/>
</dbReference>
<dbReference type="Proteomes" id="UP001597036">
    <property type="component" value="Unassembled WGS sequence"/>
</dbReference>
<gene>
    <name evidence="4" type="ORF">ACFQY8_00510</name>
</gene>
<accession>A0ABW2Y451</accession>
<name>A0ABW2Y451_9BIFI</name>
<dbReference type="InterPro" id="IPR036890">
    <property type="entry name" value="HATPase_C_sf"/>
</dbReference>
<dbReference type="Pfam" id="PF14501">
    <property type="entry name" value="HATPase_c_5"/>
    <property type="match status" value="1"/>
</dbReference>